<dbReference type="PROSITE" id="PS50522">
    <property type="entry name" value="RDRP_PHAGE"/>
    <property type="match status" value="1"/>
</dbReference>
<evidence type="ECO:0000256" key="3">
    <source>
        <dbReference type="ARBA" id="ARBA00022679"/>
    </source>
</evidence>
<dbReference type="GO" id="GO:0003968">
    <property type="term" value="F:RNA-directed RNA polymerase activity"/>
    <property type="evidence" value="ECO:0007669"/>
    <property type="project" value="UniProtKB-KW"/>
</dbReference>
<evidence type="ECO:0000256" key="1">
    <source>
        <dbReference type="ARBA" id="ARBA00012494"/>
    </source>
</evidence>
<dbReference type="GO" id="GO:0046872">
    <property type="term" value="F:metal ion binding"/>
    <property type="evidence" value="ECO:0007669"/>
    <property type="project" value="UniProtKB-KW"/>
</dbReference>
<keyword evidence="2 11" id="KW-0696">RNA-directed RNA polymerase</keyword>
<sequence>MKSNVSYFREVMHTLYTESCAKCVADVFDLQDLITMWSRSEHEGDSFYTITLPSFCADFERSLHDGYVDPSLFRSFKKCGRIPSFLKGIVGRVFCSKTGRIIDVNSLSHQFDDTAPLIECLRQICLAFKKVAMPCGPVRDHAAIKSFISIEQSFEMFTLSGEDSQSFTTVSSMLWPRVVDTICINDVDPKHGPGATADRKNGNKKFIWSVWHERLEPFFPILGSGLPLSAYESEELQRVTFCPPDDELPVKVTPVPKTLKGPRIIAIEPCCMQYAQQGIARVLMDTLERSVGFSGHINFADQSINQALAMSSSIDGKWATIDLSDASDRVPRNLALQMFDSNPDLRDAIDACRSTRAKTPLGVIPLRKFASMGSALCFPVESMYFYTICVVALLGIRNLPVTYRSVRYVQDDIFVYGDDIIVPSNEAAAVLDYLQKYHCKVNKSKTFYTGKFRESCGLDAFNGYQVTPVYIRSLRPKNRQQVSELISTVATANLLYQKGLWKTANLLFSYVEKYLGRLPYVKKDSPALGRVTFKNATTISRWNSRYFRFEFKAWVPASVHRVDELDGYSALSKSLSLLGRYNNVTPYDRDPLHMERSALYGAVALKRRWVASD</sequence>
<feature type="binding site" evidence="9">
    <location>
        <position position="419"/>
    </location>
    <ligand>
        <name>Mg(2+)</name>
        <dbReference type="ChEBI" id="CHEBI:18420"/>
        <label>2</label>
    </ligand>
</feature>
<dbReference type="InterPro" id="IPR005093">
    <property type="entry name" value="RNArep_beta"/>
</dbReference>
<feature type="domain" description="RdRp catalytic" evidence="10">
    <location>
        <begin position="307"/>
        <end position="450"/>
    </location>
</feature>
<dbReference type="GO" id="GO:0000166">
    <property type="term" value="F:nucleotide binding"/>
    <property type="evidence" value="ECO:0007669"/>
    <property type="project" value="UniProtKB-KW"/>
</dbReference>
<evidence type="ECO:0000259" key="10">
    <source>
        <dbReference type="PROSITE" id="PS50522"/>
    </source>
</evidence>
<evidence type="ECO:0000256" key="7">
    <source>
        <dbReference type="ARBA" id="ARBA00030248"/>
    </source>
</evidence>
<comment type="cofactor">
    <cofactor evidence="9">
        <name>Mg(2+)</name>
        <dbReference type="ChEBI" id="CHEBI:18420"/>
    </cofactor>
    <text evidence="9">Binds 2 Mg(2+) per subunit.</text>
</comment>
<keyword evidence="4" id="KW-0548">Nucleotidyltransferase</keyword>
<keyword evidence="3" id="KW-0808">Transferase</keyword>
<evidence type="ECO:0000256" key="6">
    <source>
        <dbReference type="ARBA" id="ARBA00022953"/>
    </source>
</evidence>
<comment type="catalytic activity">
    <reaction evidence="8">
        <text>RNA(n) + a ribonucleoside 5'-triphosphate = RNA(n+1) + diphosphate</text>
        <dbReference type="Rhea" id="RHEA:21248"/>
        <dbReference type="Rhea" id="RHEA-COMP:14527"/>
        <dbReference type="Rhea" id="RHEA-COMP:17342"/>
        <dbReference type="ChEBI" id="CHEBI:33019"/>
        <dbReference type="ChEBI" id="CHEBI:61557"/>
        <dbReference type="ChEBI" id="CHEBI:140395"/>
        <dbReference type="EC" id="2.7.7.48"/>
    </reaction>
</comment>
<name>A0A514DCY0_9VIRU</name>
<accession>A0A514DCY0</accession>
<feature type="binding site" evidence="9">
    <location>
        <position position="322"/>
    </location>
    <ligand>
        <name>Mg(2+)</name>
        <dbReference type="ChEBI" id="CHEBI:18420"/>
        <label>2</label>
    </ligand>
</feature>
<evidence type="ECO:0000256" key="9">
    <source>
        <dbReference type="PIRSR" id="PIRSR605093-1"/>
    </source>
</evidence>
<protein>
    <recommendedName>
        <fullName evidence="1">RNA-directed RNA polymerase</fullName>
        <ecNumber evidence="1">2.7.7.48</ecNumber>
    </recommendedName>
    <alternativeName>
        <fullName evidence="7">RNA replicase beta chain</fullName>
    </alternativeName>
</protein>
<gene>
    <name evidence="11" type="ORF">H4RhizoLitter21370_000004</name>
</gene>
<dbReference type="InterPro" id="IPR007096">
    <property type="entry name" value="RNA-dir_Rpol_cat_phage"/>
</dbReference>
<evidence type="ECO:0000313" key="11">
    <source>
        <dbReference type="EMBL" id="QDH91471.1"/>
    </source>
</evidence>
<evidence type="ECO:0000256" key="4">
    <source>
        <dbReference type="ARBA" id="ARBA00022695"/>
    </source>
</evidence>
<evidence type="ECO:0000256" key="2">
    <source>
        <dbReference type="ARBA" id="ARBA00022484"/>
    </source>
</evidence>
<proteinExistence type="predicted"/>
<keyword evidence="9" id="KW-0479">Metal-binding</keyword>
<feature type="binding site" evidence="9">
    <location>
        <position position="418"/>
    </location>
    <ligand>
        <name>Mg(2+)</name>
        <dbReference type="ChEBI" id="CHEBI:18420"/>
        <label>2</label>
    </ligand>
</feature>
<dbReference type="EC" id="2.7.7.48" evidence="1"/>
<reference evidence="11" key="1">
    <citation type="submission" date="2019-05" db="EMBL/GenBank/DDBJ databases">
        <title>Metatranscriptomic reconstruction reveals RNA viruses with the potential to shape carbon cycling in soil.</title>
        <authorList>
            <person name="Starr E.P."/>
            <person name="Nuccio E."/>
            <person name="Pett-Ridge J."/>
            <person name="Banfield J.F."/>
            <person name="Firestone M.K."/>
        </authorList>
    </citation>
    <scope>NUCLEOTIDE SEQUENCE</scope>
    <source>
        <strain evidence="11">H4_Rhizo_Litter_21_scaffold_370</strain>
    </source>
</reference>
<keyword evidence="5" id="KW-0547">Nucleotide-binding</keyword>
<evidence type="ECO:0000256" key="5">
    <source>
        <dbReference type="ARBA" id="ARBA00022741"/>
    </source>
</evidence>
<dbReference type="SUPFAM" id="SSF56672">
    <property type="entry name" value="DNA/RNA polymerases"/>
    <property type="match status" value="1"/>
</dbReference>
<dbReference type="InterPro" id="IPR043502">
    <property type="entry name" value="DNA/RNA_pol_sf"/>
</dbReference>
<evidence type="ECO:0000256" key="8">
    <source>
        <dbReference type="ARBA" id="ARBA00048744"/>
    </source>
</evidence>
<dbReference type="Pfam" id="PF03431">
    <property type="entry name" value="RNA_replicase_B"/>
    <property type="match status" value="1"/>
</dbReference>
<keyword evidence="9" id="KW-0460">Magnesium</keyword>
<dbReference type="GO" id="GO:0039694">
    <property type="term" value="P:viral RNA genome replication"/>
    <property type="evidence" value="ECO:0007669"/>
    <property type="project" value="InterPro"/>
</dbReference>
<keyword evidence="6" id="KW-0693">Viral RNA replication</keyword>
<organism evidence="11">
    <name type="scientific">Leviviridae sp</name>
    <dbReference type="NCBI Taxonomy" id="2027243"/>
    <lineage>
        <taxon>Viruses</taxon>
        <taxon>Riboviria</taxon>
        <taxon>Orthornavirae</taxon>
        <taxon>Lenarviricota</taxon>
        <taxon>Leviviricetes</taxon>
        <taxon>Norzivirales</taxon>
        <taxon>Fiersviridae</taxon>
    </lineage>
</organism>
<dbReference type="EMBL" id="MN036259">
    <property type="protein sequence ID" value="QDH91471.1"/>
    <property type="molecule type" value="Genomic_RNA"/>
</dbReference>